<protein>
    <recommendedName>
        <fullName evidence="2">Ig-like domain-containing protein</fullName>
    </recommendedName>
</protein>
<dbReference type="AlphaFoldDB" id="A0AAV9R8M9"/>
<name>A0AAV9R8M9_9TELE</name>
<keyword evidence="1" id="KW-0732">Signal</keyword>
<dbReference type="InterPro" id="IPR013106">
    <property type="entry name" value="Ig_V-set"/>
</dbReference>
<evidence type="ECO:0000313" key="4">
    <source>
        <dbReference type="Proteomes" id="UP001311232"/>
    </source>
</evidence>
<dbReference type="SUPFAM" id="SSF48726">
    <property type="entry name" value="Immunoglobulin"/>
    <property type="match status" value="1"/>
</dbReference>
<dbReference type="PROSITE" id="PS50835">
    <property type="entry name" value="IG_LIKE"/>
    <property type="match status" value="1"/>
</dbReference>
<dbReference type="Pfam" id="PF07686">
    <property type="entry name" value="V-set"/>
    <property type="match status" value="1"/>
</dbReference>
<evidence type="ECO:0000256" key="1">
    <source>
        <dbReference type="SAM" id="SignalP"/>
    </source>
</evidence>
<dbReference type="Proteomes" id="UP001311232">
    <property type="component" value="Unassembled WGS sequence"/>
</dbReference>
<keyword evidence="4" id="KW-1185">Reference proteome</keyword>
<feature type="domain" description="Ig-like" evidence="2">
    <location>
        <begin position="33"/>
        <end position="119"/>
    </location>
</feature>
<dbReference type="InterPro" id="IPR007110">
    <property type="entry name" value="Ig-like_dom"/>
</dbReference>
<sequence length="158" mass="17533">MWSTAVEQTLYLGLVLSRLVGEGSAVKVFCRPGQGASLPCLYDYEDQTNIEQLTMRWTSPHKQLLCHYIKHRNYQNCSTGYTMNYRPGSIKLTIQQVQTRDLGTHVCSVGKPHESFDFSIDLAMMAESVTSAPAGGGKQADHTWSLAVLALTCLLLCM</sequence>
<dbReference type="EMBL" id="JAHHUM010002099">
    <property type="protein sequence ID" value="KAK5606191.1"/>
    <property type="molecule type" value="Genomic_DNA"/>
</dbReference>
<feature type="chain" id="PRO_5043631308" description="Ig-like domain-containing protein" evidence="1">
    <location>
        <begin position="26"/>
        <end position="158"/>
    </location>
</feature>
<dbReference type="Gene3D" id="2.60.40.10">
    <property type="entry name" value="Immunoglobulins"/>
    <property type="match status" value="1"/>
</dbReference>
<dbReference type="InterPro" id="IPR036179">
    <property type="entry name" value="Ig-like_dom_sf"/>
</dbReference>
<evidence type="ECO:0000259" key="2">
    <source>
        <dbReference type="PROSITE" id="PS50835"/>
    </source>
</evidence>
<organism evidence="3 4">
    <name type="scientific">Crenichthys baileyi</name>
    <name type="common">White River springfish</name>
    <dbReference type="NCBI Taxonomy" id="28760"/>
    <lineage>
        <taxon>Eukaryota</taxon>
        <taxon>Metazoa</taxon>
        <taxon>Chordata</taxon>
        <taxon>Craniata</taxon>
        <taxon>Vertebrata</taxon>
        <taxon>Euteleostomi</taxon>
        <taxon>Actinopterygii</taxon>
        <taxon>Neopterygii</taxon>
        <taxon>Teleostei</taxon>
        <taxon>Neoteleostei</taxon>
        <taxon>Acanthomorphata</taxon>
        <taxon>Ovalentaria</taxon>
        <taxon>Atherinomorphae</taxon>
        <taxon>Cyprinodontiformes</taxon>
        <taxon>Goodeidae</taxon>
        <taxon>Crenichthys</taxon>
    </lineage>
</organism>
<comment type="caution">
    <text evidence="3">The sequence shown here is derived from an EMBL/GenBank/DDBJ whole genome shotgun (WGS) entry which is preliminary data.</text>
</comment>
<evidence type="ECO:0000313" key="3">
    <source>
        <dbReference type="EMBL" id="KAK5606191.1"/>
    </source>
</evidence>
<gene>
    <name evidence="3" type="ORF">CRENBAI_025545</name>
</gene>
<proteinExistence type="predicted"/>
<feature type="signal peptide" evidence="1">
    <location>
        <begin position="1"/>
        <end position="25"/>
    </location>
</feature>
<reference evidence="3 4" key="1">
    <citation type="submission" date="2021-06" db="EMBL/GenBank/DDBJ databases">
        <authorList>
            <person name="Palmer J.M."/>
        </authorList>
    </citation>
    <scope>NUCLEOTIDE SEQUENCE [LARGE SCALE GENOMIC DNA]</scope>
    <source>
        <strain evidence="3 4">MEX-2019</strain>
        <tissue evidence="3">Muscle</tissue>
    </source>
</reference>
<dbReference type="InterPro" id="IPR013783">
    <property type="entry name" value="Ig-like_fold"/>
</dbReference>
<accession>A0AAV9R8M9</accession>